<evidence type="ECO:0000313" key="2">
    <source>
        <dbReference type="Proteomes" id="UP000289738"/>
    </source>
</evidence>
<comment type="caution">
    <text evidence="1">The sequence shown here is derived from an EMBL/GenBank/DDBJ whole genome shotgun (WGS) entry which is preliminary data.</text>
</comment>
<reference evidence="1 2" key="1">
    <citation type="submission" date="2019-01" db="EMBL/GenBank/DDBJ databases">
        <title>Sequencing of cultivated peanut Arachis hypogaea provides insights into genome evolution and oil improvement.</title>
        <authorList>
            <person name="Chen X."/>
        </authorList>
    </citation>
    <scope>NUCLEOTIDE SEQUENCE [LARGE SCALE GENOMIC DNA]</scope>
    <source>
        <strain evidence="2">cv. Fuhuasheng</strain>
        <tissue evidence="1">Leaves</tissue>
    </source>
</reference>
<accession>A0A444X1G8</accession>
<dbReference type="EMBL" id="SDMP01000020">
    <property type="protein sequence ID" value="RYQ83538.1"/>
    <property type="molecule type" value="Genomic_DNA"/>
</dbReference>
<name>A0A444X1G8_ARAHY</name>
<organism evidence="1 2">
    <name type="scientific">Arachis hypogaea</name>
    <name type="common">Peanut</name>
    <dbReference type="NCBI Taxonomy" id="3818"/>
    <lineage>
        <taxon>Eukaryota</taxon>
        <taxon>Viridiplantae</taxon>
        <taxon>Streptophyta</taxon>
        <taxon>Embryophyta</taxon>
        <taxon>Tracheophyta</taxon>
        <taxon>Spermatophyta</taxon>
        <taxon>Magnoliopsida</taxon>
        <taxon>eudicotyledons</taxon>
        <taxon>Gunneridae</taxon>
        <taxon>Pentapetalae</taxon>
        <taxon>rosids</taxon>
        <taxon>fabids</taxon>
        <taxon>Fabales</taxon>
        <taxon>Fabaceae</taxon>
        <taxon>Papilionoideae</taxon>
        <taxon>50 kb inversion clade</taxon>
        <taxon>dalbergioids sensu lato</taxon>
        <taxon>Dalbergieae</taxon>
        <taxon>Pterocarpus clade</taxon>
        <taxon>Arachis</taxon>
    </lineage>
</organism>
<sequence length="118" mass="13755">MTDKSKNQVHFRWLPLLNDFQRCHGMSWGSTVLAWMYHSLFSTTHRDTIDIAKCTPLSLLDIPKIFSVVSTQETGSDVSHGRELNILLHKLRHCMTQQSRDQYNQRAFGGVYHWISYS</sequence>
<evidence type="ECO:0000313" key="1">
    <source>
        <dbReference type="EMBL" id="RYQ83538.1"/>
    </source>
</evidence>
<protein>
    <recommendedName>
        <fullName evidence="3">Aminotransferase-like plant mobile domain-containing protein</fullName>
    </recommendedName>
</protein>
<proteinExistence type="predicted"/>
<evidence type="ECO:0008006" key="3">
    <source>
        <dbReference type="Google" id="ProtNLM"/>
    </source>
</evidence>
<gene>
    <name evidence="1" type="ORF">Ahy_B10g102259</name>
</gene>
<dbReference type="AlphaFoldDB" id="A0A444X1G8"/>
<keyword evidence="2" id="KW-1185">Reference proteome</keyword>
<dbReference type="Proteomes" id="UP000289738">
    <property type="component" value="Chromosome B10"/>
</dbReference>